<dbReference type="InterPro" id="IPR020627">
    <property type="entry name" value="KhpA"/>
</dbReference>
<dbReference type="KEGG" id="csg:Cylst_5318"/>
<evidence type="ECO:0000256" key="2">
    <source>
        <dbReference type="ARBA" id="ARBA00022884"/>
    </source>
</evidence>
<gene>
    <name evidence="4" type="ORF">Cylst_5318</name>
</gene>
<dbReference type="RefSeq" id="WP_015210579.1">
    <property type="nucleotide sequence ID" value="NC_019757.1"/>
</dbReference>
<evidence type="ECO:0000256" key="3">
    <source>
        <dbReference type="SAM" id="MobiDB-lite"/>
    </source>
</evidence>
<feature type="region of interest" description="Disordered" evidence="3">
    <location>
        <begin position="109"/>
        <end position="149"/>
    </location>
</feature>
<dbReference type="HOGENOM" id="CLU_132074_2_0_3"/>
<name>K9X5H1_9NOST</name>
<proteinExistence type="predicted"/>
<organism evidence="4 5">
    <name type="scientific">Cylindrospermum stagnale PCC 7417</name>
    <dbReference type="NCBI Taxonomy" id="56107"/>
    <lineage>
        <taxon>Bacteria</taxon>
        <taxon>Bacillati</taxon>
        <taxon>Cyanobacteriota</taxon>
        <taxon>Cyanophyceae</taxon>
        <taxon>Nostocales</taxon>
        <taxon>Nostocaceae</taxon>
        <taxon>Cylindrospermum</taxon>
    </lineage>
</organism>
<reference evidence="4 5" key="1">
    <citation type="submission" date="2012-06" db="EMBL/GenBank/DDBJ databases">
        <title>Finished chromosome of genome of Cylindrospermum stagnale PCC 7417.</title>
        <authorList>
            <consortium name="US DOE Joint Genome Institute"/>
            <person name="Gugger M."/>
            <person name="Coursin T."/>
            <person name="Rippka R."/>
            <person name="Tandeau De Marsac N."/>
            <person name="Huntemann M."/>
            <person name="Wei C.-L."/>
            <person name="Han J."/>
            <person name="Detter J.C."/>
            <person name="Han C."/>
            <person name="Tapia R."/>
            <person name="Chen A."/>
            <person name="Kyrpides N."/>
            <person name="Mavromatis K."/>
            <person name="Markowitz V."/>
            <person name="Szeto E."/>
            <person name="Ivanova N."/>
            <person name="Pagani I."/>
            <person name="Pati A."/>
            <person name="Goodwin L."/>
            <person name="Nordberg H.P."/>
            <person name="Cantor M.N."/>
            <person name="Hua S.X."/>
            <person name="Woyke T."/>
            <person name="Kerfeld C.A."/>
        </authorList>
    </citation>
    <scope>NUCLEOTIDE SEQUENCE [LARGE SCALE GENOMIC DNA]</scope>
    <source>
        <strain evidence="4 5">PCC 7417</strain>
    </source>
</reference>
<dbReference type="PANTHER" id="PTHR34654">
    <property type="entry name" value="UPF0109 PROTEIN SCO5592"/>
    <property type="match status" value="1"/>
</dbReference>
<dbReference type="Proteomes" id="UP000010475">
    <property type="component" value="Chromosome"/>
</dbReference>
<dbReference type="STRING" id="56107.Cylst_5318"/>
<dbReference type="OrthoDB" id="511849at2"/>
<protein>
    <submittedName>
        <fullName evidence="4">Putative RNA-binding protein (Contains KH domain)</fullName>
    </submittedName>
</protein>
<evidence type="ECO:0000256" key="1">
    <source>
        <dbReference type="ARBA" id="ARBA00022490"/>
    </source>
</evidence>
<sequence>MFLNRSVQQQPHHNVETKSLAASPNYVGLVKFLMEPFLESPDSLSVDCEISQTLKRAWIRIAFDSADKGKVFGRGGRNIQAIRTVIAAAAEVAGQTVYLDIYGSTSQGREGMFYDEEQEERIPPPKSRERSGNGTAPPRPIAKPRARQV</sequence>
<keyword evidence="5" id="KW-1185">Reference proteome</keyword>
<dbReference type="GO" id="GO:0003723">
    <property type="term" value="F:RNA binding"/>
    <property type="evidence" value="ECO:0007669"/>
    <property type="project" value="UniProtKB-KW"/>
</dbReference>
<feature type="compositionally biased region" description="Basic and acidic residues" evidence="3">
    <location>
        <begin position="120"/>
        <end position="131"/>
    </location>
</feature>
<dbReference type="PATRIC" id="fig|56107.3.peg.5842"/>
<evidence type="ECO:0000313" key="5">
    <source>
        <dbReference type="Proteomes" id="UP000010475"/>
    </source>
</evidence>
<evidence type="ECO:0000313" key="4">
    <source>
        <dbReference type="EMBL" id="AFZ27344.1"/>
    </source>
</evidence>
<dbReference type="AlphaFoldDB" id="K9X5H1"/>
<dbReference type="EMBL" id="CP003642">
    <property type="protein sequence ID" value="AFZ27344.1"/>
    <property type="molecule type" value="Genomic_DNA"/>
</dbReference>
<dbReference type="CDD" id="cd22533">
    <property type="entry name" value="KH-II_YlqC-like"/>
    <property type="match status" value="1"/>
</dbReference>
<keyword evidence="2" id="KW-0694">RNA-binding</keyword>
<dbReference type="PANTHER" id="PTHR34654:SF1">
    <property type="entry name" value="RNA-BINDING PROTEIN KHPA"/>
    <property type="match status" value="1"/>
</dbReference>
<dbReference type="eggNOG" id="COG1837">
    <property type="taxonomic scope" value="Bacteria"/>
</dbReference>
<keyword evidence="1" id="KW-0963">Cytoplasm</keyword>
<accession>K9X5H1</accession>
<dbReference type="Pfam" id="PF13083">
    <property type="entry name" value="KH_KhpA-B"/>
    <property type="match status" value="1"/>
</dbReference>